<keyword evidence="3" id="KW-1185">Reference proteome</keyword>
<dbReference type="AlphaFoldDB" id="A0A517LB95"/>
<sequence>MAPTKKSTFASKNLRALLFAILALQWSSGAIVLGICVHFMANFQQTKHMKYHTIISSFNTWMYGFGQCFSMIKRYKGYGVFIHLGFSYLWLTSFIFSAQDYNFGSCADTEPPEAGQCNLKYTLEAFAFVAFFFSFMSIPLEILLYVIEHYKTPAPVTGIHEHHMATPVLINQKHEERILRGTFLDVSVSENSTAPTAE</sequence>
<keyword evidence="1" id="KW-0472">Membrane</keyword>
<protein>
    <recommendedName>
        <fullName evidence="4">MARVEL domain-containing protein</fullName>
    </recommendedName>
</protein>
<evidence type="ECO:0008006" key="4">
    <source>
        <dbReference type="Google" id="ProtNLM"/>
    </source>
</evidence>
<name>A0A517LB95_9PEZI</name>
<keyword evidence="1" id="KW-0812">Transmembrane</keyword>
<keyword evidence="1" id="KW-1133">Transmembrane helix</keyword>
<feature type="transmembrane region" description="Helical" evidence="1">
    <location>
        <begin position="78"/>
        <end position="98"/>
    </location>
</feature>
<dbReference type="EMBL" id="CP042192">
    <property type="protein sequence ID" value="QDS72909.1"/>
    <property type="molecule type" value="Genomic_DNA"/>
</dbReference>
<feature type="transmembrane region" description="Helical" evidence="1">
    <location>
        <begin position="125"/>
        <end position="147"/>
    </location>
</feature>
<evidence type="ECO:0000313" key="2">
    <source>
        <dbReference type="EMBL" id="QDS72909.1"/>
    </source>
</evidence>
<dbReference type="PANTHER" id="PTHR39608:SF2">
    <property type="entry name" value="MARVEL DOMAIN-CONTAINING PROTEIN"/>
    <property type="match status" value="1"/>
</dbReference>
<dbReference type="STRING" id="50376.A0A517LB95"/>
<dbReference type="Proteomes" id="UP000316270">
    <property type="component" value="Chromosome 8"/>
</dbReference>
<dbReference type="OrthoDB" id="20872at2759"/>
<evidence type="ECO:0000256" key="1">
    <source>
        <dbReference type="SAM" id="Phobius"/>
    </source>
</evidence>
<evidence type="ECO:0000313" key="3">
    <source>
        <dbReference type="Proteomes" id="UP000316270"/>
    </source>
</evidence>
<accession>A0A517LB95</accession>
<organism evidence="2 3">
    <name type="scientific">Venturia effusa</name>
    <dbReference type="NCBI Taxonomy" id="50376"/>
    <lineage>
        <taxon>Eukaryota</taxon>
        <taxon>Fungi</taxon>
        <taxon>Dikarya</taxon>
        <taxon>Ascomycota</taxon>
        <taxon>Pezizomycotina</taxon>
        <taxon>Dothideomycetes</taxon>
        <taxon>Pleosporomycetidae</taxon>
        <taxon>Venturiales</taxon>
        <taxon>Venturiaceae</taxon>
        <taxon>Venturia</taxon>
    </lineage>
</organism>
<gene>
    <name evidence="2" type="ORF">FKW77_007845</name>
</gene>
<dbReference type="PANTHER" id="PTHR39608">
    <property type="entry name" value="INTEGRAL MEMBRANE PROTEIN (AFU_ORTHOLOGUE AFUA_5G08640)"/>
    <property type="match status" value="1"/>
</dbReference>
<reference evidence="2 3" key="1">
    <citation type="submission" date="2019-07" db="EMBL/GenBank/DDBJ databases">
        <title>Finished genome of Venturia effusa.</title>
        <authorList>
            <person name="Young C.A."/>
            <person name="Cox M.P."/>
            <person name="Ganley A.R.D."/>
            <person name="David W.J."/>
        </authorList>
    </citation>
    <scope>NUCLEOTIDE SEQUENCE [LARGE SCALE GENOMIC DNA]</scope>
    <source>
        <strain evidence="3">albino</strain>
    </source>
</reference>
<proteinExistence type="predicted"/>